<evidence type="ECO:0000313" key="2">
    <source>
        <dbReference type="Proteomes" id="UP000254939"/>
    </source>
</evidence>
<comment type="caution">
    <text evidence="1">The sequence shown here is derived from an EMBL/GenBank/DDBJ whole genome shotgun (WGS) entry which is preliminary data.</text>
</comment>
<dbReference type="Pfam" id="PF04214">
    <property type="entry name" value="DUF411"/>
    <property type="match status" value="1"/>
</dbReference>
<organism evidence="1 2">
    <name type="scientific">Rhizobium grahamii</name>
    <dbReference type="NCBI Taxonomy" id="1120045"/>
    <lineage>
        <taxon>Bacteria</taxon>
        <taxon>Pseudomonadati</taxon>
        <taxon>Pseudomonadota</taxon>
        <taxon>Alphaproteobacteria</taxon>
        <taxon>Hyphomicrobiales</taxon>
        <taxon>Rhizobiaceae</taxon>
        <taxon>Rhizobium/Agrobacterium group</taxon>
        <taxon>Rhizobium</taxon>
    </lineage>
</organism>
<evidence type="ECO:0000313" key="1">
    <source>
        <dbReference type="EMBL" id="RDJ03001.1"/>
    </source>
</evidence>
<dbReference type="AlphaFoldDB" id="A0A370KFB1"/>
<proteinExistence type="predicted"/>
<accession>A0A370KFB1</accession>
<dbReference type="InterPro" id="IPR007332">
    <property type="entry name" value="DUF411"/>
</dbReference>
<dbReference type="EMBL" id="NAAC01000045">
    <property type="protein sequence ID" value="RDJ03001.1"/>
    <property type="molecule type" value="Genomic_DNA"/>
</dbReference>
<reference evidence="1 2" key="1">
    <citation type="submission" date="2017-03" db="EMBL/GenBank/DDBJ databases">
        <title>Genome analysis of Rhizobial strains effectives or ineffectives for nitrogen fixation isolated from bean seeds.</title>
        <authorList>
            <person name="Peralta H."/>
            <person name="Aguilar-Vera A."/>
            <person name="Mora Y."/>
            <person name="Vargas-Lagunas C."/>
            <person name="Girard L."/>
            <person name="Mora J."/>
        </authorList>
    </citation>
    <scope>NUCLEOTIDE SEQUENCE [LARGE SCALE GENOMIC DNA]</scope>
    <source>
        <strain evidence="1 2">CCGM3</strain>
    </source>
</reference>
<protein>
    <recommendedName>
        <fullName evidence="3">DUF411 domain-containing protein</fullName>
    </recommendedName>
</protein>
<dbReference type="OrthoDB" id="14727at2"/>
<evidence type="ECO:0008006" key="3">
    <source>
        <dbReference type="Google" id="ProtNLM"/>
    </source>
</evidence>
<name>A0A370KFB1_9HYPH</name>
<sequence>MWLNPNGRKDEHAASSFYVPVTGVVAFVARSSTASQVRMDIYKDPDCGCRGAWAAVMVDSDFNVVVRAEDFIAIKVKLGIPEKMQGCHTAVVGDYFFEGHVPLGAVERLLNEKSAIAGLAVPGMPRGSLGMGDDPTAAFEVYSLNRPDMEPSLYMRMGS</sequence>
<dbReference type="Proteomes" id="UP000254939">
    <property type="component" value="Unassembled WGS sequence"/>
</dbReference>
<gene>
    <name evidence="1" type="ORF">B5K06_31445</name>
</gene>